<dbReference type="Proteomes" id="UP000581688">
    <property type="component" value="Unassembled WGS sequence"/>
</dbReference>
<gene>
    <name evidence="1" type="ORF">HNQ94_002725</name>
</gene>
<keyword evidence="2" id="KW-1185">Reference proteome</keyword>
<dbReference type="EMBL" id="JACHGH010000008">
    <property type="protein sequence ID" value="MBB6454250.1"/>
    <property type="molecule type" value="Genomic_DNA"/>
</dbReference>
<dbReference type="RefSeq" id="WP_174494685.1">
    <property type="nucleotide sequence ID" value="NZ_CADDWK010000001.1"/>
</dbReference>
<evidence type="ECO:0000313" key="1">
    <source>
        <dbReference type="EMBL" id="MBB6454250.1"/>
    </source>
</evidence>
<dbReference type="InterPro" id="IPR024562">
    <property type="entry name" value="YqhG"/>
</dbReference>
<evidence type="ECO:0000313" key="2">
    <source>
        <dbReference type="Proteomes" id="UP000581688"/>
    </source>
</evidence>
<sequence>MEQQAIHNYLHNFFSLNQCEIKESRQGKITVKLNEELDRLLLNRPFYWEYIKKIGQEGETATLTFISSPSMRHEEGEWIHFGSPRLHQIFNSQLAQGRYTMLYEQAGQTALNPWLVNNIMISYKGRQKKDEILSIGLHLINGTMVFNFMELLKKISFSSVIPDYSYTISPIVRIPSAFNRINNYLQHYLSEQEDDWAKEAYEHFDKEKEILNHFYESYTETASDDEKELLKERYENEVDHLEKRLLPEIQIKIINGGLFYLSETTSNQFIGK</sequence>
<dbReference type="AlphaFoldDB" id="A0A841Q759"/>
<evidence type="ECO:0008006" key="3">
    <source>
        <dbReference type="Google" id="ProtNLM"/>
    </source>
</evidence>
<comment type="caution">
    <text evidence="1">The sequence shown here is derived from an EMBL/GenBank/DDBJ whole genome shotgun (WGS) entry which is preliminary data.</text>
</comment>
<organism evidence="1 2">
    <name type="scientific">Salirhabdus euzebyi</name>
    <dbReference type="NCBI Taxonomy" id="394506"/>
    <lineage>
        <taxon>Bacteria</taxon>
        <taxon>Bacillati</taxon>
        <taxon>Bacillota</taxon>
        <taxon>Bacilli</taxon>
        <taxon>Bacillales</taxon>
        <taxon>Bacillaceae</taxon>
        <taxon>Salirhabdus</taxon>
    </lineage>
</organism>
<reference evidence="1 2" key="1">
    <citation type="submission" date="2020-08" db="EMBL/GenBank/DDBJ databases">
        <title>Genomic Encyclopedia of Type Strains, Phase IV (KMG-IV): sequencing the most valuable type-strain genomes for metagenomic binning, comparative biology and taxonomic classification.</title>
        <authorList>
            <person name="Goeker M."/>
        </authorList>
    </citation>
    <scope>NUCLEOTIDE SEQUENCE [LARGE SCALE GENOMIC DNA]</scope>
    <source>
        <strain evidence="1 2">DSM 19612</strain>
    </source>
</reference>
<accession>A0A841Q759</accession>
<protein>
    <recommendedName>
        <fullName evidence="3">YqhG</fullName>
    </recommendedName>
</protein>
<name>A0A841Q759_9BACI</name>
<dbReference type="Pfam" id="PF11079">
    <property type="entry name" value="YqhG"/>
    <property type="match status" value="1"/>
</dbReference>
<proteinExistence type="predicted"/>